<comment type="similarity">
    <text evidence="2 8">Belongs to the glycosyl hydrolase 32 family.</text>
</comment>
<dbReference type="InterPro" id="IPR013148">
    <property type="entry name" value="Glyco_hydro_32_N"/>
</dbReference>
<evidence type="ECO:0000256" key="8">
    <source>
        <dbReference type="RuleBase" id="RU362110"/>
    </source>
</evidence>
<dbReference type="InterPro" id="IPR013320">
    <property type="entry name" value="ConA-like_dom_sf"/>
</dbReference>
<dbReference type="GO" id="GO:0005985">
    <property type="term" value="P:sucrose metabolic process"/>
    <property type="evidence" value="ECO:0007669"/>
    <property type="project" value="UniProtKB-UniPathway"/>
</dbReference>
<evidence type="ECO:0000256" key="1">
    <source>
        <dbReference type="ARBA" id="ARBA00004914"/>
    </source>
</evidence>
<gene>
    <name evidence="12" type="ORF">SAMN05216389_103104</name>
</gene>
<dbReference type="SUPFAM" id="SSF49899">
    <property type="entry name" value="Concanavalin A-like lectins/glucanases"/>
    <property type="match status" value="1"/>
</dbReference>
<comment type="pathway">
    <text evidence="1 9">Glycan biosynthesis; sucrose metabolism.</text>
</comment>
<evidence type="ECO:0000256" key="4">
    <source>
        <dbReference type="ARBA" id="ARBA00019623"/>
    </source>
</evidence>
<dbReference type="CDD" id="cd18623">
    <property type="entry name" value="GH32_ScrB-like"/>
    <property type="match status" value="1"/>
</dbReference>
<dbReference type="PANTHER" id="PTHR43101:SF1">
    <property type="entry name" value="BETA-FRUCTOSIDASE"/>
    <property type="match status" value="1"/>
</dbReference>
<dbReference type="EC" id="3.2.1.26" evidence="3 8"/>
<dbReference type="Pfam" id="PF08244">
    <property type="entry name" value="Glyco_hydro_32C"/>
    <property type="match status" value="1"/>
</dbReference>
<dbReference type="Proteomes" id="UP000198618">
    <property type="component" value="Unassembled WGS sequence"/>
</dbReference>
<feature type="domain" description="Glycosyl hydrolase family 32 C-terminal" evidence="11">
    <location>
        <begin position="340"/>
        <end position="474"/>
    </location>
</feature>
<accession>A0A1I0A735</accession>
<comment type="catalytic activity">
    <reaction evidence="8">
        <text>Hydrolysis of terminal non-reducing beta-D-fructofuranoside residues in beta-D-fructofuranosides.</text>
        <dbReference type="EC" id="3.2.1.26"/>
    </reaction>
</comment>
<dbReference type="UniPathway" id="UPA00238"/>
<comment type="function">
    <text evidence="9">Enables the bacterium to metabolize sucrose as a sole carbon source.</text>
</comment>
<evidence type="ECO:0000256" key="6">
    <source>
        <dbReference type="ARBA" id="ARBA00023295"/>
    </source>
</evidence>
<feature type="domain" description="Glycosyl hydrolase family 32 N-terminal" evidence="10">
    <location>
        <begin position="33"/>
        <end position="337"/>
    </location>
</feature>
<dbReference type="PANTHER" id="PTHR43101">
    <property type="entry name" value="BETA-FRUCTOSIDASE"/>
    <property type="match status" value="1"/>
</dbReference>
<protein>
    <recommendedName>
        <fullName evidence="4 8">Sucrose-6-phosphate hydrolase</fullName>
        <ecNumber evidence="3 8">3.2.1.26</ecNumber>
    </recommendedName>
    <alternativeName>
        <fullName evidence="7 9">Invertase</fullName>
    </alternativeName>
</protein>
<evidence type="ECO:0000256" key="2">
    <source>
        <dbReference type="ARBA" id="ARBA00009902"/>
    </source>
</evidence>
<dbReference type="SMART" id="SM00640">
    <property type="entry name" value="Glyco_32"/>
    <property type="match status" value="1"/>
</dbReference>
<evidence type="ECO:0000256" key="5">
    <source>
        <dbReference type="ARBA" id="ARBA00022801"/>
    </source>
</evidence>
<organism evidence="12 13">
    <name type="scientific">Oceanobacillus limi</name>
    <dbReference type="NCBI Taxonomy" id="930131"/>
    <lineage>
        <taxon>Bacteria</taxon>
        <taxon>Bacillati</taxon>
        <taxon>Bacillota</taxon>
        <taxon>Bacilli</taxon>
        <taxon>Bacillales</taxon>
        <taxon>Bacillaceae</taxon>
        <taxon>Oceanobacillus</taxon>
    </lineage>
</organism>
<dbReference type="InterPro" id="IPR018053">
    <property type="entry name" value="Glyco_hydro_32_AS"/>
</dbReference>
<proteinExistence type="inferred from homology"/>
<name>A0A1I0A735_9BACI</name>
<dbReference type="OrthoDB" id="9759709at2"/>
<evidence type="ECO:0000256" key="7">
    <source>
        <dbReference type="ARBA" id="ARBA00033367"/>
    </source>
</evidence>
<evidence type="ECO:0000259" key="10">
    <source>
        <dbReference type="Pfam" id="PF00251"/>
    </source>
</evidence>
<dbReference type="RefSeq" id="WP_090867400.1">
    <property type="nucleotide sequence ID" value="NZ_FOHE01000003.1"/>
</dbReference>
<evidence type="ECO:0000256" key="9">
    <source>
        <dbReference type="RuleBase" id="RU365015"/>
    </source>
</evidence>
<evidence type="ECO:0000313" key="12">
    <source>
        <dbReference type="EMBL" id="SES89926.1"/>
    </source>
</evidence>
<dbReference type="SUPFAM" id="SSF75005">
    <property type="entry name" value="Arabinanase/levansucrase/invertase"/>
    <property type="match status" value="1"/>
</dbReference>
<dbReference type="STRING" id="930131.SAMN05216389_103104"/>
<sequence length="482" mass="55159">MASHAANLMQKAYERMIQSKKTVFEDPNRLHYHLMPPVGLLNDPNGLIFFEGKYHVFFQWNPFKTEHGAKFWGHYVSEDFIHWELAPIALAPDAWFDKDGCYSGSAIVNDGKLYLFYTGNVKGVNGNRESYQCLAVSEDGITFEKKGPVIEVEEGYTAHFRDPKVFEQGDAWYMVIGAQTNDEKGCVVLYSSNNLLDWSFEGKIAGNGMNGLDDFGFMWECPDLFSLANKDVLVVSPQGLESEGILYNNIYQSGYFVGNMDFQTKRFNHGAFTEIDRGFDFYAPQTFEVNGRRILIGWMGNATEDNIPQPTEKYDWVHALTLPRELELKDNKLYQQPIRELENLRENEVHYNQVELNHNSAVELEDVRGSVFELEVSISELSDGLLTIEIGDAGRFVYDAKHALFSFERIGLHGKKEIRTCAIADLETIRLFKDTSSMECFLNHGEEVFSSRVFAPEEQQVRFHAEGTAIVHVKKWNLKQFC</sequence>
<dbReference type="Gene3D" id="2.115.10.20">
    <property type="entry name" value="Glycosyl hydrolase domain, family 43"/>
    <property type="match status" value="1"/>
</dbReference>
<dbReference type="NCBIfam" id="TIGR01322">
    <property type="entry name" value="scrB_fam"/>
    <property type="match status" value="1"/>
</dbReference>
<dbReference type="InterPro" id="IPR013189">
    <property type="entry name" value="Glyco_hydro_32_C"/>
</dbReference>
<evidence type="ECO:0000256" key="3">
    <source>
        <dbReference type="ARBA" id="ARBA00012758"/>
    </source>
</evidence>
<dbReference type="InterPro" id="IPR051214">
    <property type="entry name" value="GH32_Enzymes"/>
</dbReference>
<dbReference type="GO" id="GO:0004564">
    <property type="term" value="F:beta-fructofuranosidase activity"/>
    <property type="evidence" value="ECO:0007669"/>
    <property type="project" value="UniProtKB-EC"/>
</dbReference>
<keyword evidence="9" id="KW-0963">Cytoplasm</keyword>
<reference evidence="12 13" key="1">
    <citation type="submission" date="2016-10" db="EMBL/GenBank/DDBJ databases">
        <authorList>
            <person name="de Groot N.N."/>
        </authorList>
    </citation>
    <scope>NUCLEOTIDE SEQUENCE [LARGE SCALE GENOMIC DNA]</scope>
    <source>
        <strain evidence="12 13">IBRC-M 10780</strain>
    </source>
</reference>
<dbReference type="Gene3D" id="2.60.120.560">
    <property type="entry name" value="Exo-inulinase, domain 1"/>
    <property type="match status" value="1"/>
</dbReference>
<dbReference type="EMBL" id="FOHE01000003">
    <property type="protein sequence ID" value="SES89926.1"/>
    <property type="molecule type" value="Genomic_DNA"/>
</dbReference>
<evidence type="ECO:0000313" key="13">
    <source>
        <dbReference type="Proteomes" id="UP000198618"/>
    </source>
</evidence>
<keyword evidence="6 8" id="KW-0326">Glycosidase</keyword>
<keyword evidence="13" id="KW-1185">Reference proteome</keyword>
<evidence type="ECO:0000259" key="11">
    <source>
        <dbReference type="Pfam" id="PF08244"/>
    </source>
</evidence>
<keyword evidence="9" id="KW-0119">Carbohydrate metabolism</keyword>
<dbReference type="PROSITE" id="PS00609">
    <property type="entry name" value="GLYCOSYL_HYDROL_F32"/>
    <property type="match status" value="1"/>
</dbReference>
<dbReference type="AlphaFoldDB" id="A0A1I0A735"/>
<dbReference type="InterPro" id="IPR023296">
    <property type="entry name" value="Glyco_hydro_beta-prop_sf"/>
</dbReference>
<dbReference type="GO" id="GO:0005737">
    <property type="term" value="C:cytoplasm"/>
    <property type="evidence" value="ECO:0007669"/>
    <property type="project" value="UniProtKB-SubCell"/>
</dbReference>
<dbReference type="Pfam" id="PF00251">
    <property type="entry name" value="Glyco_hydro_32N"/>
    <property type="match status" value="1"/>
</dbReference>
<dbReference type="InterPro" id="IPR001362">
    <property type="entry name" value="Glyco_hydro_32"/>
</dbReference>
<keyword evidence="5 8" id="KW-0378">Hydrolase</keyword>
<comment type="subcellular location">
    <subcellularLocation>
        <location evidence="9">Cytoplasm</location>
    </subcellularLocation>
</comment>
<dbReference type="InterPro" id="IPR006232">
    <property type="entry name" value="Suc6P_hydrolase"/>
</dbReference>